<protein>
    <recommendedName>
        <fullName evidence="1">C2H2-type domain-containing protein</fullName>
    </recommendedName>
</protein>
<evidence type="ECO:0000259" key="1">
    <source>
        <dbReference type="PROSITE" id="PS00028"/>
    </source>
</evidence>
<reference evidence="2" key="1">
    <citation type="journal article" date="2020" name="New Phytol.">
        <title>Comparative genomics reveals dynamic genome evolution in host specialist ectomycorrhizal fungi.</title>
        <authorList>
            <person name="Lofgren L.A."/>
            <person name="Nguyen N.H."/>
            <person name="Vilgalys R."/>
            <person name="Ruytinx J."/>
            <person name="Liao H.L."/>
            <person name="Branco S."/>
            <person name="Kuo A."/>
            <person name="LaButti K."/>
            <person name="Lipzen A."/>
            <person name="Andreopoulos W."/>
            <person name="Pangilinan J."/>
            <person name="Riley R."/>
            <person name="Hundley H."/>
            <person name="Na H."/>
            <person name="Barry K."/>
            <person name="Grigoriev I.V."/>
            <person name="Stajich J.E."/>
            <person name="Kennedy P.G."/>
        </authorList>
    </citation>
    <scope>NUCLEOTIDE SEQUENCE</scope>
    <source>
        <strain evidence="2">FC423</strain>
    </source>
</reference>
<dbReference type="InterPro" id="IPR041078">
    <property type="entry name" value="Plavaka"/>
</dbReference>
<accession>A0A9P7JQF4</accession>
<gene>
    <name evidence="2" type="ORF">F5147DRAFT_813776</name>
</gene>
<dbReference type="Proteomes" id="UP000823399">
    <property type="component" value="Unassembled WGS sequence"/>
</dbReference>
<dbReference type="AlphaFoldDB" id="A0A9P7JQF4"/>
<evidence type="ECO:0000313" key="2">
    <source>
        <dbReference type="EMBL" id="KAG2099905.1"/>
    </source>
</evidence>
<dbReference type="PROSITE" id="PS00028">
    <property type="entry name" value="ZINC_FINGER_C2H2_1"/>
    <property type="match status" value="1"/>
</dbReference>
<organism evidence="2 3">
    <name type="scientific">Suillus discolor</name>
    <dbReference type="NCBI Taxonomy" id="1912936"/>
    <lineage>
        <taxon>Eukaryota</taxon>
        <taxon>Fungi</taxon>
        <taxon>Dikarya</taxon>
        <taxon>Basidiomycota</taxon>
        <taxon>Agaricomycotina</taxon>
        <taxon>Agaricomycetes</taxon>
        <taxon>Agaricomycetidae</taxon>
        <taxon>Boletales</taxon>
        <taxon>Suillineae</taxon>
        <taxon>Suillaceae</taxon>
        <taxon>Suillus</taxon>
    </lineage>
</organism>
<proteinExistence type="predicted"/>
<dbReference type="Pfam" id="PF18759">
    <property type="entry name" value="Plavaka"/>
    <property type="match status" value="1"/>
</dbReference>
<evidence type="ECO:0000313" key="3">
    <source>
        <dbReference type="Proteomes" id="UP000823399"/>
    </source>
</evidence>
<dbReference type="OrthoDB" id="3199698at2759"/>
<dbReference type="InterPro" id="IPR013087">
    <property type="entry name" value="Znf_C2H2_type"/>
</dbReference>
<dbReference type="EMBL" id="JABBWM010000056">
    <property type="protein sequence ID" value="KAG2099905.1"/>
    <property type="molecule type" value="Genomic_DNA"/>
</dbReference>
<sequence>MPDNIPWSQLRRRDHSSLQLPCRSCPRWFKTIAGRTKHRISAHPIPPVLPQDNHQHSPEPIIPEPRLPSPQPHVNHNIDMDVDEGYADLEHQHQPSPQPNVDTEFIGPGDHLYRNYHMGLNARPCNTDGIFLLPGTPPPPLENVATGDWTPFRNRTEFETAEFLYTQNQMPAGQINRLLDLWVSTLAKHGNKPPFADHHDLYDVIDNSPFGDMNWQNFTVTYDGERPEDGTKPWMDDKYEVWFRDPREVVRNMLANPTYASEVDYCPYREYSTEGNKRQWKDFMSGDWAWDQADEIAKDPSMLGSTFVPVILGSDKTTVSVGTGNNEYYPLYASIGNIHNNVRRAHRDGVAVIGFLAMPKTTKEHATEAVFRKFHRQLFHSSLSKILNMLKPGMTTPEVTRFGDGHYRRVIYGLGPYIADYEEQALLACIVHGWCPKCMASREDLDEDALRRCREYTEALVQEGSLGDLWDDFGIVGELVAFTNDFPRADIHQMISPDILHQLVKGAFKDHLVEWVEKYLRHTHTKRKADQIMDDIDCRIAAVASFSGLQRFPQGRGFKQWTGDDSKALMKVYLPAIEGHVPVDVVCTFRALLEFCYLVRRNIITEDTLVEIEDALSRFHHYRNIFRMTGVVPTFSLPRQHSLKHYVQNIRLFAAPNGLCSSITENKHIKAVKEPWRRSSRYNALGQILVTNQRLDKLSAARADFTRRGMLTGTCLSVTMDALVPAQQINELDENVPAPAPAPAPAPLLIGINEDLEIDDEGKKRAQTIPALAEELNIPSLPDLLRRFLFQQLHPKDPRDPSNIPLAKCPLYLSKISVFNSASSRFYAPSDLSGIGGMHVEHICSCPIWRNEYQRHDCVFINTDSSLPGMQGLEVARVRAFFSFRYRGRLYPCTLISWFDKVGDAPDEDTGMWIVRPGFGADSAPGYAVIHIDSIYRAAHLIPMYGVQFVPQELKFYHSYDAFQAYYVNKYADHHAFEIAF</sequence>
<keyword evidence="3" id="KW-1185">Reference proteome</keyword>
<feature type="domain" description="C2H2-type" evidence="1">
    <location>
        <begin position="22"/>
        <end position="43"/>
    </location>
</feature>
<name>A0A9P7JQF4_9AGAM</name>
<dbReference type="RefSeq" id="XP_041289388.1">
    <property type="nucleotide sequence ID" value="XM_041443501.1"/>
</dbReference>
<dbReference type="GeneID" id="64705760"/>
<comment type="caution">
    <text evidence="2">The sequence shown here is derived from an EMBL/GenBank/DDBJ whole genome shotgun (WGS) entry which is preliminary data.</text>
</comment>